<evidence type="ECO:0000313" key="2">
    <source>
        <dbReference type="EMBL" id="TRZ14252.1"/>
    </source>
</evidence>
<comment type="caution">
    <text evidence="2">The sequence shown here is derived from an EMBL/GenBank/DDBJ whole genome shotgun (WGS) entry which is preliminary data.</text>
</comment>
<feature type="region of interest" description="Disordered" evidence="1">
    <location>
        <begin position="160"/>
        <end position="367"/>
    </location>
</feature>
<keyword evidence="3" id="KW-1185">Reference proteome</keyword>
<feature type="compositionally biased region" description="Basic and acidic residues" evidence="1">
    <location>
        <begin position="279"/>
        <end position="340"/>
    </location>
</feature>
<dbReference type="SUPFAM" id="SSF47836">
    <property type="entry name" value="Retroviral matrix proteins"/>
    <property type="match status" value="1"/>
</dbReference>
<feature type="region of interest" description="Disordered" evidence="1">
    <location>
        <begin position="92"/>
        <end position="132"/>
    </location>
</feature>
<proteinExistence type="predicted"/>
<dbReference type="Gene3D" id="1.10.150.90">
    <property type="entry name" value="Immunodeficiency lentiviruses, gag gene matrix protein p17"/>
    <property type="match status" value="1"/>
</dbReference>
<reference evidence="2" key="1">
    <citation type="submission" date="2019-04" db="EMBL/GenBank/DDBJ databases">
        <title>Genome assembly of Zosterops borbonicus 15179.</title>
        <authorList>
            <person name="Leroy T."/>
            <person name="Anselmetti Y."/>
            <person name="Tilak M.-K."/>
            <person name="Nabholz B."/>
        </authorList>
    </citation>
    <scope>NUCLEOTIDE SEQUENCE</scope>
    <source>
        <strain evidence="2">HGM_15179</strain>
        <tissue evidence="2">Muscle</tissue>
    </source>
</reference>
<accession>A0A8K1LHP8</accession>
<dbReference type="AlphaFoldDB" id="A0A8K1LHP8"/>
<name>A0A8K1LHP8_9PASS</name>
<dbReference type="Proteomes" id="UP000796761">
    <property type="component" value="Unassembled WGS sequence"/>
</dbReference>
<dbReference type="InterPro" id="IPR012344">
    <property type="entry name" value="Matrix_HIV/RSV_N"/>
</dbReference>
<sequence>MKMLSKVISEIYVQWGIIILYSECWVRCTNVLARDVIVSATSKNLKSWGKVMKALQIALEEQETWAAAQKCLRLTPKLGIGAATQTVFENDRAEKEQGLETDNLSRSVLENPGTESERVLETNMQSRSSSPVLKSLSAVGFNPSENPPRPRESVVSADLRQIDVRPPPYAPQHGVEAEEEGRSSVEFRATDTRGWDQKGGGAVLGGEEKSEPNRRTGSPAIPFKAEMPLERRQSRRSGTPAHQKPRGWSQSKKHRRQEVSDQSTSSHSEEEEVEQVSKPVREGWCKGRECRERGCECRERRCECREQGHECRERGRGYKEQAREYKGQESEYKGQGREYKGQGIEYKGQCHTSGESSDDSDSSTDAEVTPAVFFKQTDWPMRHAHRKNTKFMPLTDWRKVQTALADLPEAAA</sequence>
<feature type="compositionally biased region" description="Basic and acidic residues" evidence="1">
    <location>
        <begin position="180"/>
        <end position="196"/>
    </location>
</feature>
<evidence type="ECO:0000256" key="1">
    <source>
        <dbReference type="SAM" id="MobiDB-lite"/>
    </source>
</evidence>
<dbReference type="OrthoDB" id="9218411at2759"/>
<protein>
    <submittedName>
        <fullName evidence="2">Uncharacterized protein</fullName>
    </submittedName>
</protein>
<gene>
    <name evidence="2" type="ORF">HGM15179_012855</name>
</gene>
<dbReference type="InterPro" id="IPR010999">
    <property type="entry name" value="Retrovr_matrix"/>
</dbReference>
<organism evidence="2 3">
    <name type="scientific">Zosterops borbonicus</name>
    <dbReference type="NCBI Taxonomy" id="364589"/>
    <lineage>
        <taxon>Eukaryota</taxon>
        <taxon>Metazoa</taxon>
        <taxon>Chordata</taxon>
        <taxon>Craniata</taxon>
        <taxon>Vertebrata</taxon>
        <taxon>Euteleostomi</taxon>
        <taxon>Archelosauria</taxon>
        <taxon>Archosauria</taxon>
        <taxon>Dinosauria</taxon>
        <taxon>Saurischia</taxon>
        <taxon>Theropoda</taxon>
        <taxon>Coelurosauria</taxon>
        <taxon>Aves</taxon>
        <taxon>Neognathae</taxon>
        <taxon>Neoaves</taxon>
        <taxon>Telluraves</taxon>
        <taxon>Australaves</taxon>
        <taxon>Passeriformes</taxon>
        <taxon>Sylvioidea</taxon>
        <taxon>Zosteropidae</taxon>
        <taxon>Zosterops</taxon>
    </lineage>
</organism>
<evidence type="ECO:0000313" key="3">
    <source>
        <dbReference type="Proteomes" id="UP000796761"/>
    </source>
</evidence>
<dbReference type="EMBL" id="SWJQ01000451">
    <property type="protein sequence ID" value="TRZ14252.1"/>
    <property type="molecule type" value="Genomic_DNA"/>
</dbReference>